<evidence type="ECO:0000313" key="2">
    <source>
        <dbReference type="Proteomes" id="UP001057452"/>
    </source>
</evidence>
<keyword evidence="2" id="KW-1185">Reference proteome</keyword>
<name>A0ACB9WLP1_CHAAC</name>
<dbReference type="EMBL" id="CM043798">
    <property type="protein sequence ID" value="KAI4814306.1"/>
    <property type="molecule type" value="Genomic_DNA"/>
</dbReference>
<reference evidence="1" key="1">
    <citation type="submission" date="2022-05" db="EMBL/GenBank/DDBJ databases">
        <title>Chromosome-level genome of Chaenocephalus aceratus.</title>
        <authorList>
            <person name="Park H."/>
        </authorList>
    </citation>
    <scope>NUCLEOTIDE SEQUENCE</scope>
    <source>
        <strain evidence="1">KU_202001</strain>
    </source>
</reference>
<protein>
    <submittedName>
        <fullName evidence="1">Uncharacterized protein</fullName>
    </submittedName>
</protein>
<gene>
    <name evidence="1" type="ORF">KUCAC02_003506</name>
</gene>
<accession>A0ACB9WLP1</accession>
<organism evidence="1 2">
    <name type="scientific">Chaenocephalus aceratus</name>
    <name type="common">Blackfin icefish</name>
    <name type="synonym">Chaenichthys aceratus</name>
    <dbReference type="NCBI Taxonomy" id="36190"/>
    <lineage>
        <taxon>Eukaryota</taxon>
        <taxon>Metazoa</taxon>
        <taxon>Chordata</taxon>
        <taxon>Craniata</taxon>
        <taxon>Vertebrata</taxon>
        <taxon>Euteleostomi</taxon>
        <taxon>Actinopterygii</taxon>
        <taxon>Neopterygii</taxon>
        <taxon>Teleostei</taxon>
        <taxon>Neoteleostei</taxon>
        <taxon>Acanthomorphata</taxon>
        <taxon>Eupercaria</taxon>
        <taxon>Perciformes</taxon>
        <taxon>Notothenioidei</taxon>
        <taxon>Channichthyidae</taxon>
        <taxon>Chaenocephalus</taxon>
    </lineage>
</organism>
<evidence type="ECO:0000313" key="1">
    <source>
        <dbReference type="EMBL" id="KAI4814306.1"/>
    </source>
</evidence>
<proteinExistence type="predicted"/>
<sequence>MAIKTAEPEIEVNSSLVRLMTFRYSGFEATTMEGFISLMLRLGKTTSTFKDNSTDGVINFSWEEWTEFSMYN</sequence>
<dbReference type="Proteomes" id="UP001057452">
    <property type="component" value="Chromosome 14"/>
</dbReference>
<comment type="caution">
    <text evidence="1">The sequence shown here is derived from an EMBL/GenBank/DDBJ whole genome shotgun (WGS) entry which is preliminary data.</text>
</comment>